<dbReference type="AlphaFoldDB" id="A0AAE1LPA8"/>
<feature type="chain" id="PRO_5042185024" evidence="1">
    <location>
        <begin position="26"/>
        <end position="262"/>
    </location>
</feature>
<reference evidence="2" key="1">
    <citation type="submission" date="2021-07" db="EMBL/GenBank/DDBJ databases">
        <authorList>
            <person name="Catto M.A."/>
            <person name="Jacobson A."/>
            <person name="Kennedy G."/>
            <person name="Labadie P."/>
            <person name="Hunt B.G."/>
            <person name="Srinivasan R."/>
        </authorList>
    </citation>
    <scope>NUCLEOTIDE SEQUENCE</scope>
    <source>
        <strain evidence="2">PL_HMW_Pooled</strain>
        <tissue evidence="2">Head</tissue>
    </source>
</reference>
<protein>
    <submittedName>
        <fullName evidence="2">Rho-GTPase-activating protein 8</fullName>
    </submittedName>
</protein>
<organism evidence="2 3">
    <name type="scientific">Frankliniella fusca</name>
    <dbReference type="NCBI Taxonomy" id="407009"/>
    <lineage>
        <taxon>Eukaryota</taxon>
        <taxon>Metazoa</taxon>
        <taxon>Ecdysozoa</taxon>
        <taxon>Arthropoda</taxon>
        <taxon>Hexapoda</taxon>
        <taxon>Insecta</taxon>
        <taxon>Pterygota</taxon>
        <taxon>Neoptera</taxon>
        <taxon>Paraneoptera</taxon>
        <taxon>Thysanoptera</taxon>
        <taxon>Terebrantia</taxon>
        <taxon>Thripoidea</taxon>
        <taxon>Thripidae</taxon>
        <taxon>Frankliniella</taxon>
    </lineage>
</organism>
<name>A0AAE1LPA8_9NEOP</name>
<keyword evidence="3" id="KW-1185">Reference proteome</keyword>
<dbReference type="EMBL" id="JAHWGI010001227">
    <property type="protein sequence ID" value="KAK3925372.1"/>
    <property type="molecule type" value="Genomic_DNA"/>
</dbReference>
<gene>
    <name evidence="2" type="ORF">KUF71_013579</name>
</gene>
<comment type="caution">
    <text evidence="2">The sequence shown here is derived from an EMBL/GenBank/DDBJ whole genome shotgun (WGS) entry which is preliminary data.</text>
</comment>
<evidence type="ECO:0000313" key="2">
    <source>
        <dbReference type="EMBL" id="KAK3925372.1"/>
    </source>
</evidence>
<evidence type="ECO:0000313" key="3">
    <source>
        <dbReference type="Proteomes" id="UP001219518"/>
    </source>
</evidence>
<sequence length="262" mass="29714">MPPHAARWTVAAHLLCLSLLVLVRTVVQDAAAAAPAQVMENLEVMEKSWKKIRVMEVMKKSGKSSAESWNGGLVVPQERRGLGRAGPRATKLVARYHGVHSCPPSTHSATDILNYSIYEAPDGYQYPTVYSNVTRRAWLWNSLVVSMHRCRESVSSNTCEYFATWRWDVGVCALVLSKTQFWSGLVQSVRPPAACPFEKGLYTMENVSMDYETASKLISLRMEGNIWLVKFMLNDQNDRNHICTRYDLEMVRFRRTEHAGVE</sequence>
<reference evidence="2" key="2">
    <citation type="journal article" date="2023" name="BMC Genomics">
        <title>Pest status, molecular evolution, and epigenetic factors derived from the genome assembly of Frankliniella fusca, a thysanopteran phytovirus vector.</title>
        <authorList>
            <person name="Catto M.A."/>
            <person name="Labadie P.E."/>
            <person name="Jacobson A.L."/>
            <person name="Kennedy G.G."/>
            <person name="Srinivasan R."/>
            <person name="Hunt B.G."/>
        </authorList>
    </citation>
    <scope>NUCLEOTIDE SEQUENCE</scope>
    <source>
        <strain evidence="2">PL_HMW_Pooled</strain>
    </source>
</reference>
<feature type="signal peptide" evidence="1">
    <location>
        <begin position="1"/>
        <end position="25"/>
    </location>
</feature>
<evidence type="ECO:0000256" key="1">
    <source>
        <dbReference type="SAM" id="SignalP"/>
    </source>
</evidence>
<accession>A0AAE1LPA8</accession>
<dbReference type="Proteomes" id="UP001219518">
    <property type="component" value="Unassembled WGS sequence"/>
</dbReference>
<proteinExistence type="predicted"/>
<keyword evidence="1" id="KW-0732">Signal</keyword>